<dbReference type="RefSeq" id="XP_016971236.2">
    <property type="nucleotide sequence ID" value="XM_017115747.2"/>
</dbReference>
<dbReference type="Gene3D" id="3.80.10.10">
    <property type="entry name" value="Ribonuclease Inhibitor"/>
    <property type="match status" value="2"/>
</dbReference>
<dbReference type="GO" id="GO:0005096">
    <property type="term" value="F:GTPase activator activity"/>
    <property type="evidence" value="ECO:0007669"/>
    <property type="project" value="UniProtKB-KW"/>
</dbReference>
<dbReference type="GO" id="GO:0005829">
    <property type="term" value="C:cytosol"/>
    <property type="evidence" value="ECO:0007669"/>
    <property type="project" value="TreeGrafter"/>
</dbReference>
<evidence type="ECO:0000256" key="2">
    <source>
        <dbReference type="ARBA" id="ARBA00022614"/>
    </source>
</evidence>
<dbReference type="OMA" id="YDKRPYK"/>
<sequence length="387" mass="45113">MCDVILPCEYNPKECPSTSPEKSRLFTILLLYCWQNEYDKRPYQQFQFKKLEFEDRIGRKYHCIRDFRVIVNYLLQRHQLAVKITGLVVSNWDARLLKDFARSLIPVWYIELTLMRFPHEFFVMMRLNALKMDVSQLSLEGTPLTDDDVRILREFLMVNTTLRLLNVSSCNLTQYNFALIADGVHKSAGVRRLYADRLLGLSLSLDTEKLASVLGSLLMQNRLWSLSLEHCELTAQDMLPIAEYLSLTTSNFRRLRLACNKIGPDGALFLLRGISIGKRLELLDISYNSIGTHGGEWVAMYLSSCLKLQHLHLNYNDIQPEAMNLILVTLKKCCWLERLELYGNHFDSRSAMILRRLLDAEVLRHAEVDISYTYDEALQDYRVVPWR</sequence>
<organism evidence="4">
    <name type="scientific">Drosophila rhopaloa</name>
    <name type="common">Fruit fly</name>
    <dbReference type="NCBI Taxonomy" id="1041015"/>
    <lineage>
        <taxon>Eukaryota</taxon>
        <taxon>Metazoa</taxon>
        <taxon>Ecdysozoa</taxon>
        <taxon>Arthropoda</taxon>
        <taxon>Hexapoda</taxon>
        <taxon>Insecta</taxon>
        <taxon>Pterygota</taxon>
        <taxon>Neoptera</taxon>
        <taxon>Endopterygota</taxon>
        <taxon>Diptera</taxon>
        <taxon>Brachycera</taxon>
        <taxon>Muscomorpha</taxon>
        <taxon>Ephydroidea</taxon>
        <taxon>Drosophilidae</taxon>
        <taxon>Drosophila</taxon>
        <taxon>Sophophora</taxon>
    </lineage>
</organism>
<evidence type="ECO:0000256" key="3">
    <source>
        <dbReference type="ARBA" id="ARBA00022737"/>
    </source>
</evidence>
<dbReference type="RefSeq" id="XP_016971236.1">
    <property type="nucleotide sequence ID" value="XM_017115747.1"/>
</dbReference>
<dbReference type="SUPFAM" id="SSF52047">
    <property type="entry name" value="RNI-like"/>
    <property type="match status" value="1"/>
</dbReference>
<keyword evidence="3" id="KW-0677">Repeat</keyword>
<dbReference type="GO" id="GO:0031267">
    <property type="term" value="F:small GTPase binding"/>
    <property type="evidence" value="ECO:0007669"/>
    <property type="project" value="TreeGrafter"/>
</dbReference>
<dbReference type="OrthoDB" id="272549at2759"/>
<name>A0A6P4ED42_DRORH</name>
<dbReference type="Pfam" id="PF13516">
    <property type="entry name" value="LRR_6"/>
    <property type="match status" value="3"/>
</dbReference>
<reference evidence="4" key="1">
    <citation type="submission" date="2025-08" db="UniProtKB">
        <authorList>
            <consortium name="RefSeq"/>
        </authorList>
    </citation>
    <scope>IDENTIFICATION</scope>
</reference>
<dbReference type="GO" id="GO:0048471">
    <property type="term" value="C:perinuclear region of cytoplasm"/>
    <property type="evidence" value="ECO:0007669"/>
    <property type="project" value="TreeGrafter"/>
</dbReference>
<dbReference type="AlphaFoldDB" id="A0A6P4ED42"/>
<proteinExistence type="predicted"/>
<dbReference type="InterPro" id="IPR001611">
    <property type="entry name" value="Leu-rich_rpt"/>
</dbReference>
<gene>
    <name evidence="4" type="primary">LOC108038883</name>
</gene>
<dbReference type="GO" id="GO:0005634">
    <property type="term" value="C:nucleus"/>
    <property type="evidence" value="ECO:0007669"/>
    <property type="project" value="TreeGrafter"/>
</dbReference>
<dbReference type="InterPro" id="IPR032675">
    <property type="entry name" value="LRR_dom_sf"/>
</dbReference>
<evidence type="ECO:0000256" key="1">
    <source>
        <dbReference type="ARBA" id="ARBA00022468"/>
    </source>
</evidence>
<accession>A0A6P4ED42</accession>
<dbReference type="SMART" id="SM00368">
    <property type="entry name" value="LRR_RI"/>
    <property type="match status" value="5"/>
</dbReference>
<keyword evidence="1" id="KW-0343">GTPase activation</keyword>
<dbReference type="InterPro" id="IPR027038">
    <property type="entry name" value="RanGap"/>
</dbReference>
<dbReference type="PANTHER" id="PTHR24113">
    <property type="entry name" value="RAN GTPASE-ACTIVATING PROTEIN 1"/>
    <property type="match status" value="1"/>
</dbReference>
<keyword evidence="2" id="KW-0433">Leucine-rich repeat</keyword>
<dbReference type="GO" id="GO:0006913">
    <property type="term" value="P:nucleocytoplasmic transport"/>
    <property type="evidence" value="ECO:0007669"/>
    <property type="project" value="TreeGrafter"/>
</dbReference>
<evidence type="ECO:0000313" key="4">
    <source>
        <dbReference type="RefSeq" id="XP_016971236.1"/>
    </source>
</evidence>
<protein>
    <submittedName>
        <fullName evidence="4">Leucine-rich repeat-containing protein 34</fullName>
    </submittedName>
</protein>
<dbReference type="PANTHER" id="PTHR24113:SF12">
    <property type="entry name" value="RAN GTPASE-ACTIVATING PROTEIN 1"/>
    <property type="match status" value="1"/>
</dbReference>
<dbReference type="GeneID" id="108038883"/>